<dbReference type="InterPro" id="IPR013762">
    <property type="entry name" value="Integrase-like_cat_sf"/>
</dbReference>
<dbReference type="InterPro" id="IPR050090">
    <property type="entry name" value="Tyrosine_recombinase_XerCD"/>
</dbReference>
<dbReference type="InterPro" id="IPR025269">
    <property type="entry name" value="SAM-like_dom"/>
</dbReference>
<dbReference type="Pfam" id="PF00589">
    <property type="entry name" value="Phage_integrase"/>
    <property type="match status" value="1"/>
</dbReference>
<dbReference type="PROSITE" id="PS51900">
    <property type="entry name" value="CB"/>
    <property type="match status" value="1"/>
</dbReference>
<evidence type="ECO:0000259" key="7">
    <source>
        <dbReference type="PROSITE" id="PS51900"/>
    </source>
</evidence>
<dbReference type="GO" id="GO:0003677">
    <property type="term" value="F:DNA binding"/>
    <property type="evidence" value="ECO:0007669"/>
    <property type="project" value="UniProtKB-UniRule"/>
</dbReference>
<dbReference type="SUPFAM" id="SSF56349">
    <property type="entry name" value="DNA breaking-rejoining enzymes"/>
    <property type="match status" value="1"/>
</dbReference>
<evidence type="ECO:0000256" key="3">
    <source>
        <dbReference type="ARBA" id="ARBA00023125"/>
    </source>
</evidence>
<dbReference type="GO" id="GO:0015074">
    <property type="term" value="P:DNA integration"/>
    <property type="evidence" value="ECO:0007669"/>
    <property type="project" value="UniProtKB-KW"/>
</dbReference>
<keyword evidence="9" id="KW-1185">Reference proteome</keyword>
<dbReference type="PANTHER" id="PTHR30349">
    <property type="entry name" value="PHAGE INTEGRASE-RELATED"/>
    <property type="match status" value="1"/>
</dbReference>
<sequence>MAASVRLMIIPSQPNRAGLCSIYVEVSMRDANNRQQFIRLPAADGGKVAPAHWLPSQTASPSHKGHTALNESIARKKADVMAYLQQHPTATLKQVKEHFTTKDTTNRHSESLIEAFAEFIQRKASEVTAGTLATYTLAYNDLKEFRPQASTRDISKRFFAEFYSWYKSIGITSDLPTKGKRKREPLSPETVKTRLKKLRAFCNDLYDSNLIEDATYKRFKIGAHLPKGYILSLTPEHLQALQVQEGLTPEQEKARDLFLFQAATGLRLEDARSITAANIQGEFLHITTGKTGTRLTLPLLPQARRILEKWGYDLRRLKVAHNNQKLKRVAELAGLNTLIEVAKGEYKPLYKLIGSHTARKSFVNLAASAGVPLDTIRKAITHSTSAKSFASYYDLSDQIKQQEFAPLAELLPSPLKIAK</sequence>
<keyword evidence="3 5" id="KW-0238">DNA-binding</keyword>
<accession>M7MYE3</accession>
<dbReference type="InterPro" id="IPR002104">
    <property type="entry name" value="Integrase_catalytic"/>
</dbReference>
<name>M7MYE3_9BACT</name>
<dbReference type="Gene3D" id="1.10.150.130">
    <property type="match status" value="1"/>
</dbReference>
<evidence type="ECO:0000259" key="6">
    <source>
        <dbReference type="PROSITE" id="PS51898"/>
    </source>
</evidence>
<dbReference type="eggNOG" id="COG0582">
    <property type="taxonomic scope" value="Bacteria"/>
</dbReference>
<dbReference type="Proteomes" id="UP000011910">
    <property type="component" value="Unassembled WGS sequence"/>
</dbReference>
<dbReference type="EMBL" id="AODQ01000113">
    <property type="protein sequence ID" value="EMR01468.1"/>
    <property type="molecule type" value="Genomic_DNA"/>
</dbReference>
<feature type="domain" description="Tyr recombinase" evidence="6">
    <location>
        <begin position="224"/>
        <end position="405"/>
    </location>
</feature>
<keyword evidence="4" id="KW-0233">DNA recombination</keyword>
<comment type="caution">
    <text evidence="8">The sequence shown here is derived from an EMBL/GenBank/DDBJ whole genome shotgun (WGS) entry which is preliminary data.</text>
</comment>
<evidence type="ECO:0000256" key="4">
    <source>
        <dbReference type="ARBA" id="ARBA00023172"/>
    </source>
</evidence>
<evidence type="ECO:0000256" key="2">
    <source>
        <dbReference type="ARBA" id="ARBA00022908"/>
    </source>
</evidence>
<dbReference type="InterPro" id="IPR010998">
    <property type="entry name" value="Integrase_recombinase_N"/>
</dbReference>
<dbReference type="GO" id="GO:0006310">
    <property type="term" value="P:DNA recombination"/>
    <property type="evidence" value="ECO:0007669"/>
    <property type="project" value="UniProtKB-KW"/>
</dbReference>
<reference evidence="8 9" key="1">
    <citation type="journal article" date="2013" name="Genome Announc.">
        <title>Draft Genome Sequence of Cesiribacter andamanensis Strain AMV16T, Isolated from a Soil Sample from a Mud Volcano in the Andaman Islands, India.</title>
        <authorList>
            <person name="Shivaji S."/>
            <person name="Ara S."/>
            <person name="Begum Z."/>
            <person name="Srinivas T.N."/>
            <person name="Singh A."/>
            <person name="Kumar Pinnaka A."/>
        </authorList>
    </citation>
    <scope>NUCLEOTIDE SEQUENCE [LARGE SCALE GENOMIC DNA]</scope>
    <source>
        <strain evidence="8 9">AMV16</strain>
    </source>
</reference>
<organism evidence="8 9">
    <name type="scientific">Cesiribacter andamanensis AMV16</name>
    <dbReference type="NCBI Taxonomy" id="1279009"/>
    <lineage>
        <taxon>Bacteria</taxon>
        <taxon>Pseudomonadati</taxon>
        <taxon>Bacteroidota</taxon>
        <taxon>Cytophagia</taxon>
        <taxon>Cytophagales</taxon>
        <taxon>Cesiribacteraceae</taxon>
        <taxon>Cesiribacter</taxon>
    </lineage>
</organism>
<protein>
    <submittedName>
        <fullName evidence="8">Site-specific tyrosine recombinase XerC</fullName>
    </submittedName>
</protein>
<gene>
    <name evidence="8" type="ORF">ADICEAN_03399</name>
</gene>
<evidence type="ECO:0000256" key="1">
    <source>
        <dbReference type="ARBA" id="ARBA00008857"/>
    </source>
</evidence>
<comment type="similarity">
    <text evidence="1">Belongs to the 'phage' integrase family.</text>
</comment>
<dbReference type="Pfam" id="PF13102">
    <property type="entry name" value="Phage_int_SAM_5"/>
    <property type="match status" value="1"/>
</dbReference>
<evidence type="ECO:0000313" key="8">
    <source>
        <dbReference type="EMBL" id="EMR01468.1"/>
    </source>
</evidence>
<dbReference type="InterPro" id="IPR011010">
    <property type="entry name" value="DNA_brk_join_enz"/>
</dbReference>
<feature type="domain" description="Core-binding (CB)" evidence="7">
    <location>
        <begin position="110"/>
        <end position="206"/>
    </location>
</feature>
<dbReference type="PROSITE" id="PS51898">
    <property type="entry name" value="TYR_RECOMBINASE"/>
    <property type="match status" value="1"/>
</dbReference>
<dbReference type="Gene3D" id="1.10.443.10">
    <property type="entry name" value="Intergrase catalytic core"/>
    <property type="match status" value="1"/>
</dbReference>
<keyword evidence="2" id="KW-0229">DNA integration</keyword>
<dbReference type="PATRIC" id="fig|1279009.4.peg.3441"/>
<dbReference type="InterPro" id="IPR044068">
    <property type="entry name" value="CB"/>
</dbReference>
<dbReference type="PANTHER" id="PTHR30349:SF41">
    <property type="entry name" value="INTEGRASE_RECOMBINASE PROTEIN MJ0367-RELATED"/>
    <property type="match status" value="1"/>
</dbReference>
<dbReference type="STRING" id="1279009.ADICEAN_03399"/>
<dbReference type="AlphaFoldDB" id="M7MYE3"/>
<evidence type="ECO:0000313" key="9">
    <source>
        <dbReference type="Proteomes" id="UP000011910"/>
    </source>
</evidence>
<proteinExistence type="inferred from homology"/>
<evidence type="ECO:0000256" key="5">
    <source>
        <dbReference type="PROSITE-ProRule" id="PRU01248"/>
    </source>
</evidence>